<dbReference type="EMBL" id="UGHH01000002">
    <property type="protein sequence ID" value="STO64549.1"/>
    <property type="molecule type" value="Genomic_DNA"/>
</dbReference>
<evidence type="ECO:0000313" key="2">
    <source>
        <dbReference type="Proteomes" id="UP000254867"/>
    </source>
</evidence>
<gene>
    <name evidence="1" type="ORF">NCTC10794_01617</name>
</gene>
<name>A0A377I2I2_HAEPH</name>
<evidence type="ECO:0000313" key="1">
    <source>
        <dbReference type="EMBL" id="STO64549.1"/>
    </source>
</evidence>
<organism evidence="1 2">
    <name type="scientific">Haemophilus parahaemolyticus</name>
    <dbReference type="NCBI Taxonomy" id="735"/>
    <lineage>
        <taxon>Bacteria</taxon>
        <taxon>Pseudomonadati</taxon>
        <taxon>Pseudomonadota</taxon>
        <taxon>Gammaproteobacteria</taxon>
        <taxon>Pasteurellales</taxon>
        <taxon>Pasteurellaceae</taxon>
        <taxon>Haemophilus</taxon>
    </lineage>
</organism>
<accession>A0A377I2I2</accession>
<dbReference type="AlphaFoldDB" id="A0A377I2I2"/>
<dbReference type="RefSeq" id="WP_119222925.1">
    <property type="nucleotide sequence ID" value="NZ_UGHH01000002.1"/>
</dbReference>
<protein>
    <submittedName>
        <fullName evidence="1">Bacteriophage phi-related protein</fullName>
    </submittedName>
</protein>
<sequence length="60" mass="6923">MALSRQEIQAKSDAKRGVKIKGFKLPIEIIEEIEELSKVLNIPQNQLIIKAFEEFKARNQ</sequence>
<dbReference type="Proteomes" id="UP000254867">
    <property type="component" value="Unassembled WGS sequence"/>
</dbReference>
<proteinExistence type="predicted"/>
<reference evidence="1 2" key="1">
    <citation type="submission" date="2018-06" db="EMBL/GenBank/DDBJ databases">
        <authorList>
            <consortium name="Pathogen Informatics"/>
            <person name="Doyle S."/>
        </authorList>
    </citation>
    <scope>NUCLEOTIDE SEQUENCE [LARGE SCALE GENOMIC DNA]</scope>
    <source>
        <strain evidence="1 2">NCTC10794</strain>
    </source>
</reference>